<dbReference type="PANTHER" id="PTHR43625:SF40">
    <property type="entry name" value="ALDO-KETO REDUCTASE YAKC [NADP(+)]"/>
    <property type="match status" value="1"/>
</dbReference>
<reference evidence="4" key="1">
    <citation type="submission" date="2021-02" db="EMBL/GenBank/DDBJ databases">
        <authorList>
            <person name="Nowell W R."/>
        </authorList>
    </citation>
    <scope>NUCLEOTIDE SEQUENCE</scope>
</reference>
<evidence type="ECO:0000259" key="2">
    <source>
        <dbReference type="Pfam" id="PF00248"/>
    </source>
</evidence>
<evidence type="ECO:0000313" key="6">
    <source>
        <dbReference type="Proteomes" id="UP000663845"/>
    </source>
</evidence>
<dbReference type="InterPro" id="IPR050791">
    <property type="entry name" value="Aldo-Keto_reductase"/>
</dbReference>
<dbReference type="CDD" id="cd03587">
    <property type="entry name" value="SOCS"/>
    <property type="match status" value="1"/>
</dbReference>
<dbReference type="EMBL" id="CAJNOG010000250">
    <property type="protein sequence ID" value="CAF1116119.1"/>
    <property type="molecule type" value="Genomic_DNA"/>
</dbReference>
<evidence type="ECO:0000313" key="3">
    <source>
        <dbReference type="EMBL" id="CAF1085905.1"/>
    </source>
</evidence>
<proteinExistence type="predicted"/>
<name>A0A814Q7W2_9BILA</name>
<dbReference type="GO" id="GO:0016491">
    <property type="term" value="F:oxidoreductase activity"/>
    <property type="evidence" value="ECO:0007669"/>
    <property type="project" value="UniProtKB-KW"/>
</dbReference>
<keyword evidence="1" id="KW-0560">Oxidoreductase</keyword>
<dbReference type="Gene3D" id="3.20.20.100">
    <property type="entry name" value="NADP-dependent oxidoreductase domain"/>
    <property type="match status" value="1"/>
</dbReference>
<dbReference type="AlphaFoldDB" id="A0A814Q7W2"/>
<evidence type="ECO:0000313" key="5">
    <source>
        <dbReference type="EMBL" id="CAF3760767.1"/>
    </source>
</evidence>
<accession>A0A814Q7W2</accession>
<gene>
    <name evidence="3" type="ORF">IZO911_LOCUS22221</name>
    <name evidence="4" type="ORF">JYZ213_LOCUS22214</name>
    <name evidence="5" type="ORF">OXD698_LOCUS16004</name>
</gene>
<organism evidence="4 6">
    <name type="scientific">Adineta steineri</name>
    <dbReference type="NCBI Taxonomy" id="433720"/>
    <lineage>
        <taxon>Eukaryota</taxon>
        <taxon>Metazoa</taxon>
        <taxon>Spiralia</taxon>
        <taxon>Gnathifera</taxon>
        <taxon>Rotifera</taxon>
        <taxon>Eurotatoria</taxon>
        <taxon>Bdelloidea</taxon>
        <taxon>Adinetida</taxon>
        <taxon>Adinetidae</taxon>
        <taxon>Adineta</taxon>
    </lineage>
</organism>
<dbReference type="Proteomes" id="UP000663860">
    <property type="component" value="Unassembled WGS sequence"/>
</dbReference>
<dbReference type="EMBL" id="CAJNOE010000246">
    <property type="protein sequence ID" value="CAF1085905.1"/>
    <property type="molecule type" value="Genomic_DNA"/>
</dbReference>
<dbReference type="SUPFAM" id="SSF51430">
    <property type="entry name" value="NAD(P)-linked oxidoreductase"/>
    <property type="match status" value="1"/>
</dbReference>
<dbReference type="Proteomes" id="UP000663844">
    <property type="component" value="Unassembled WGS sequence"/>
</dbReference>
<evidence type="ECO:0000256" key="1">
    <source>
        <dbReference type="ARBA" id="ARBA00023002"/>
    </source>
</evidence>
<dbReference type="InterPro" id="IPR018170">
    <property type="entry name" value="Aldo/ket_reductase_CS"/>
</dbReference>
<sequence>MEISTIYLGHTNVKMTRIGLGSMPLSIYGRPTQEDAIKVIHRTLDLGITLIDTADAYCLAENDKNYSEILIYQALQTYPSSAHINNIIIATKGGLIRPGGAWETDLNPSRIRQAIQKSYESLGGQKPIPLWQIHNCPQDNKYTLREIFQPICEAVELKLIQYVGVSNFNVELIREAQTYVDIQSVQNVFNLFKRQAETDGVLNYCEKNNLTFLAYSPMGGRRKHKKLNKDKLLIHLGEKYHCSTYCIVLAWILSKSKCIVPIPGASKITSIEDSIKALDIHLDQDDIEQINNHKFMTNIISAGIHAVDRPRLCRSDHQPNLLEYIDTTLNESFSLNVALTQTISNGYDHFGNTILDQYLLYLLCQKIHPNRSDHLTYDLYQLLHQLVVLNGKISKSFFEYSPPNNNRAIYHTIFNSYANFIWNEFNVNVLLELGCFLLKYRLRDIFTVNIGNTKTYNNNNLIRQKMIGYFLEIIVIYYLSSHHHDYFIHSRSIDMIFPSPALYPALSDINQFTKNNEQETFRKFLHALHINGEIYFDISQIKHLLQSDAYQFINKKLENKRIDFINFFERNISYQQKNSCRSLKSICRVCIKMHIKQYPNDIKQLPSFPSINERLQDFLTYENKFTFQSYV</sequence>
<dbReference type="Pfam" id="PF00248">
    <property type="entry name" value="Aldo_ket_red"/>
    <property type="match status" value="1"/>
</dbReference>
<dbReference type="CDD" id="cd19088">
    <property type="entry name" value="AKR_AKR13B1"/>
    <property type="match status" value="1"/>
</dbReference>
<comment type="caution">
    <text evidence="4">The sequence shown here is derived from an EMBL/GenBank/DDBJ whole genome shotgun (WGS) entry which is preliminary data.</text>
</comment>
<dbReference type="InterPro" id="IPR023210">
    <property type="entry name" value="NADP_OxRdtase_dom"/>
</dbReference>
<dbReference type="InterPro" id="IPR036812">
    <property type="entry name" value="NAD(P)_OxRdtase_dom_sf"/>
</dbReference>
<feature type="domain" description="NADP-dependent oxidoreductase" evidence="2">
    <location>
        <begin position="17"/>
        <end position="293"/>
    </location>
</feature>
<dbReference type="EMBL" id="CAJOAZ010001078">
    <property type="protein sequence ID" value="CAF3760767.1"/>
    <property type="molecule type" value="Genomic_DNA"/>
</dbReference>
<dbReference type="GO" id="GO:0005737">
    <property type="term" value="C:cytoplasm"/>
    <property type="evidence" value="ECO:0007669"/>
    <property type="project" value="TreeGrafter"/>
</dbReference>
<dbReference type="PROSITE" id="PS00062">
    <property type="entry name" value="ALDOKETO_REDUCTASE_2"/>
    <property type="match status" value="1"/>
</dbReference>
<protein>
    <recommendedName>
        <fullName evidence="2">NADP-dependent oxidoreductase domain-containing protein</fullName>
    </recommendedName>
</protein>
<dbReference type="PANTHER" id="PTHR43625">
    <property type="entry name" value="AFLATOXIN B1 ALDEHYDE REDUCTASE"/>
    <property type="match status" value="1"/>
</dbReference>
<dbReference type="Proteomes" id="UP000663845">
    <property type="component" value="Unassembled WGS sequence"/>
</dbReference>
<evidence type="ECO:0000313" key="4">
    <source>
        <dbReference type="EMBL" id="CAF1116119.1"/>
    </source>
</evidence>